<proteinExistence type="predicted"/>
<feature type="transmembrane region" description="Helical" evidence="3">
    <location>
        <begin position="32"/>
        <end position="55"/>
    </location>
</feature>
<feature type="compositionally biased region" description="Basic and acidic residues" evidence="2">
    <location>
        <begin position="320"/>
        <end position="339"/>
    </location>
</feature>
<evidence type="ECO:0000256" key="3">
    <source>
        <dbReference type="SAM" id="Phobius"/>
    </source>
</evidence>
<evidence type="ECO:0000313" key="4">
    <source>
        <dbReference type="EMBL" id="OAY44503.1"/>
    </source>
</evidence>
<feature type="compositionally biased region" description="Basic and acidic residues" evidence="2">
    <location>
        <begin position="903"/>
        <end position="931"/>
    </location>
</feature>
<feature type="region of interest" description="Disordered" evidence="2">
    <location>
        <begin position="958"/>
        <end position="993"/>
    </location>
</feature>
<reference evidence="5" key="1">
    <citation type="journal article" date="2016" name="Nat. Biotechnol.">
        <title>Sequencing wild and cultivated cassava and related species reveals extensive interspecific hybridization and genetic diversity.</title>
        <authorList>
            <person name="Bredeson J.V."/>
            <person name="Lyons J.B."/>
            <person name="Prochnik S.E."/>
            <person name="Wu G.A."/>
            <person name="Ha C.M."/>
            <person name="Edsinger-Gonzales E."/>
            <person name="Grimwood J."/>
            <person name="Schmutz J."/>
            <person name="Rabbi I.Y."/>
            <person name="Egesi C."/>
            <person name="Nauluvula P."/>
            <person name="Lebot V."/>
            <person name="Ndunguru J."/>
            <person name="Mkamilo G."/>
            <person name="Bart R.S."/>
            <person name="Setter T.L."/>
            <person name="Gleadow R.M."/>
            <person name="Kulakow P."/>
            <person name="Ferguson M.E."/>
            <person name="Rounsley S."/>
            <person name="Rokhsar D.S."/>
        </authorList>
    </citation>
    <scope>NUCLEOTIDE SEQUENCE [LARGE SCALE GENOMIC DNA]</scope>
    <source>
        <strain evidence="5">cv. AM560-2</strain>
    </source>
</reference>
<protein>
    <submittedName>
        <fullName evidence="4">Uncharacterized protein</fullName>
    </submittedName>
</protein>
<evidence type="ECO:0000256" key="2">
    <source>
        <dbReference type="SAM" id="MobiDB-lite"/>
    </source>
</evidence>
<feature type="region of interest" description="Disordered" evidence="2">
    <location>
        <begin position="868"/>
        <end position="932"/>
    </location>
</feature>
<keyword evidence="3" id="KW-0812">Transmembrane</keyword>
<accession>A0A2C9VGP8</accession>
<keyword evidence="3" id="KW-0472">Membrane</keyword>
<keyword evidence="5" id="KW-1185">Reference proteome</keyword>
<evidence type="ECO:0000256" key="1">
    <source>
        <dbReference type="SAM" id="Coils"/>
    </source>
</evidence>
<keyword evidence="3" id="KW-1133">Transmembrane helix</keyword>
<feature type="compositionally biased region" description="Basic and acidic residues" evidence="2">
    <location>
        <begin position="682"/>
        <end position="692"/>
    </location>
</feature>
<keyword evidence="1" id="KW-0175">Coiled coil</keyword>
<dbReference type="OrthoDB" id="1908091at2759"/>
<dbReference type="PANTHER" id="PTHR33870:SF4">
    <property type="entry name" value="CARDIOMYOPATHY-ASSOCIATED PROTEIN"/>
    <property type="match status" value="1"/>
</dbReference>
<dbReference type="Gramene" id="Manes.08G155700.1.v8.1">
    <property type="protein sequence ID" value="Manes.08G155700.1.v8.1.CDS"/>
    <property type="gene ID" value="Manes.08G155700.v8.1"/>
</dbReference>
<organism evidence="4 5">
    <name type="scientific">Manihot esculenta</name>
    <name type="common">Cassava</name>
    <name type="synonym">Jatropha manihot</name>
    <dbReference type="NCBI Taxonomy" id="3983"/>
    <lineage>
        <taxon>Eukaryota</taxon>
        <taxon>Viridiplantae</taxon>
        <taxon>Streptophyta</taxon>
        <taxon>Embryophyta</taxon>
        <taxon>Tracheophyta</taxon>
        <taxon>Spermatophyta</taxon>
        <taxon>Magnoliopsida</taxon>
        <taxon>eudicotyledons</taxon>
        <taxon>Gunneridae</taxon>
        <taxon>Pentapetalae</taxon>
        <taxon>rosids</taxon>
        <taxon>fabids</taxon>
        <taxon>Malpighiales</taxon>
        <taxon>Euphorbiaceae</taxon>
        <taxon>Crotonoideae</taxon>
        <taxon>Manihoteae</taxon>
        <taxon>Manihot</taxon>
    </lineage>
</organism>
<feature type="region of interest" description="Disordered" evidence="2">
    <location>
        <begin position="1735"/>
        <end position="1760"/>
    </location>
</feature>
<feature type="compositionally biased region" description="Basic and acidic residues" evidence="2">
    <location>
        <begin position="641"/>
        <end position="652"/>
    </location>
</feature>
<feature type="region of interest" description="Disordered" evidence="2">
    <location>
        <begin position="553"/>
        <end position="573"/>
    </location>
</feature>
<gene>
    <name evidence="4" type="ORF">MANES_08G155700v8</name>
</gene>
<dbReference type="Proteomes" id="UP000091857">
    <property type="component" value="Chromosome 8"/>
</dbReference>
<sequence>MGLDAMRIRVLIRRFLVVSIRTSYKSVCKHPFLVGVVFFLIFLYRSFPLLFSLLVSSSPVFVCTAILLGTLLSFGEPNIPEIEKETEEVSHEISSFKAGAIGDATVVLEKDEDFFVENFAGKKKDAAEEATGKDNWEQNRVSKIEGDDGLGDYKPLIDVSSRDIKFEKQVNEEVEREFNDLEQEKNGEIYKEQRGIGEVLSNEEAVENHFSLVQDVGDESVLVEEDKSPAEFIEAEKGDHLNFELPSWKRINDDDEEEEEEEEEDDEASDSGSDGAESSSPDASLADIIPMLDELHPLLDEETPQPAGMSQDGSDAGSECSHKFKEGRVVSEYDVKNQEDGEEEEGEEEEDGDDDNDNEEREEAQGDKEDESKCAIKWTEDDQKNLMDLGTSELERNQRLESLIARRRARRNMRLMAEKNLIDLDGADLPLAIPPISTARHNPFDLPYDSYDNAPGSAPSVLLPRHNPFDLPYDSNEEKPDLKVDSFQQEFSAFQQRELVFRRHESFSVGPSIFGPPKQERQGLRWKPYFVPERFGTDETSYQTFQRQLSEVSESKLSSVPDTESVSSALEEEDKKLYEEDISQETEMLSNLDCISLLVEHGSLSSEGVDSIDIENIGRKDVQHGGDEIILGDVQNHHELDSSLSTPREETPAKPNTSEILLQMEPVEEECSSRSSLSSASEVDKKLPDVKKRSTSPDPGDTQIAESHISTSLDSVFHFMDVVVDENQERQPVLEPRGYHLGERVSVMQTSFDSDFHFTNGVEDDNKHMEPVFEPTRDHTGDSGILVQASLDSDSHFKTVVVDNDQQQELVLEPSGSESCILTQTSLNSDFHFVSGVVDDIQHQEPVYDSSPQGVGKFSFLSVSSDTRATSEMGSPSALAEFSGKESEVHTRNMGKNTCGNKETYEGSSKEHSLDENESRSREVTEVEHDANVGLSEDDLAFDFQKDKNGFVKSESVVEHDVADLPPSSSNNGSVKEDHEYGEESSNNESEELHSSIANAEIVIGHHQDVIDKLDSVSSGNHMASEKPILNALEEHPPVAADVSMDSKLSPSGSESVKEHAMYMEDILQPEQEEVPSSGLELMSSNELNLSENEERQPAVVAEQVLEAHPDASSSEIKLVEEHSSSADAMIVDSLLQDADVKLVSSGSSCHVPAEAKSHFEVEKQLSWSDKSIVVDDDKSQEPSVMLVESRGEVNIVNNINVPEVFDHEISETALFSPESLEYKSKVDEFDFKDNILDKIVYEDSGHVLEHPNYSETHRSSVAEENINEDEDEIKEIDEGLLSELDTVGDFSVKEVVGESLHDEKIPGKTSIAIPEYNLLPGDSSAREIKPELPILEVRSVTDIELAFKQLHEGVDVEEVIIPSMIEDQPFVASNLQVVEARSLEDLNVALKQASEGNNEETSKLSDSMGGPASVNEVGSSSSAKELPVLEVRTINDIDLAFKQLDEGVEVEEVILPSMIEDQPFVASNLQVVEARSLEDLNIAMQRASEGNNKEMPKLSDSMGGPASVNEVGSSSSAKELPTLEVRTINDIDLAFKQLNEGVDVEEVILPSTIEQHLANNESGNPQHSSFDLQVIEARSLDDLRVAMKQVSEANTEEKSKPSDLNKGPAEVNEVGSSISTKELPVLEVRTTDDIDRAFNQPNNGADFPCIIGQNLVVNQSSDPLYLSPDLQDIEASSVEDLDSAMKEVSGVKIEQLPKSSDSIKDISRTSEVNEIDATKGIESSTVEAHEAGVIQESGSSSVEFGSQQMSTAVPGEPKQ</sequence>
<feature type="region of interest" description="Disordered" evidence="2">
    <location>
        <begin position="641"/>
        <end position="705"/>
    </location>
</feature>
<name>A0A2C9VGP8_MANES</name>
<feature type="compositionally biased region" description="Basic and acidic residues" evidence="2">
    <location>
        <begin position="363"/>
        <end position="375"/>
    </location>
</feature>
<feature type="compositionally biased region" description="Polar residues" evidence="2">
    <location>
        <begin position="1737"/>
        <end position="1752"/>
    </location>
</feature>
<feature type="coiled-coil region" evidence="1">
    <location>
        <begin position="164"/>
        <end position="191"/>
    </location>
</feature>
<feature type="region of interest" description="Disordered" evidence="2">
    <location>
        <begin position="1591"/>
        <end position="1615"/>
    </location>
</feature>
<feature type="compositionally biased region" description="Acidic residues" evidence="2">
    <location>
        <begin position="340"/>
        <end position="362"/>
    </location>
</feature>
<comment type="caution">
    <text evidence="4">The sequence shown here is derived from an EMBL/GenBank/DDBJ whole genome shotgun (WGS) entry which is preliminary data.</text>
</comment>
<dbReference type="EMBL" id="CM004394">
    <property type="protein sequence ID" value="OAY44503.1"/>
    <property type="molecule type" value="Genomic_DNA"/>
</dbReference>
<feature type="region of interest" description="Disordered" evidence="2">
    <location>
        <begin position="232"/>
        <end position="375"/>
    </location>
</feature>
<feature type="region of interest" description="Disordered" evidence="2">
    <location>
        <begin position="1393"/>
        <end position="1421"/>
    </location>
</feature>
<feature type="compositionally biased region" description="Low complexity" evidence="2">
    <location>
        <begin position="270"/>
        <end position="284"/>
    </location>
</feature>
<feature type="region of interest" description="Disordered" evidence="2">
    <location>
        <begin position="1492"/>
        <end position="1516"/>
    </location>
</feature>
<feature type="compositionally biased region" description="Basic and acidic residues" evidence="2">
    <location>
        <begin position="232"/>
        <end position="242"/>
    </location>
</feature>
<feature type="compositionally biased region" description="Acidic residues" evidence="2">
    <location>
        <begin position="253"/>
        <end position="269"/>
    </location>
</feature>
<dbReference type="STRING" id="3983.A0A2C9VGP8"/>
<dbReference type="PANTHER" id="PTHR33870">
    <property type="entry name" value="CARDIOMYOPATHY-ASSOCIATED PROTEIN"/>
    <property type="match status" value="1"/>
</dbReference>
<evidence type="ECO:0000313" key="5">
    <source>
        <dbReference type="Proteomes" id="UP000091857"/>
    </source>
</evidence>